<dbReference type="SUPFAM" id="SSF53756">
    <property type="entry name" value="UDP-Glycosyltransferase/glycogen phosphorylase"/>
    <property type="match status" value="1"/>
</dbReference>
<evidence type="ECO:0000313" key="1">
    <source>
        <dbReference type="EMBL" id="KAF5831936.1"/>
    </source>
</evidence>
<reference evidence="1" key="1">
    <citation type="submission" date="2017-08" db="EMBL/GenBank/DDBJ databases">
        <authorList>
            <person name="Polle J.E."/>
            <person name="Barry K."/>
            <person name="Cushman J."/>
            <person name="Schmutz J."/>
            <person name="Tran D."/>
            <person name="Hathwaick L.T."/>
            <person name="Yim W.C."/>
            <person name="Jenkins J."/>
            <person name="Mckie-Krisberg Z.M."/>
            <person name="Prochnik S."/>
            <person name="Lindquist E."/>
            <person name="Dockter R.B."/>
            <person name="Adam C."/>
            <person name="Molina H."/>
            <person name="Bunkerborg J."/>
            <person name="Jin E."/>
            <person name="Buchheim M."/>
            <person name="Magnuson J."/>
        </authorList>
    </citation>
    <scope>NUCLEOTIDE SEQUENCE</scope>
    <source>
        <strain evidence="1">CCAP 19/18</strain>
    </source>
</reference>
<organism evidence="1 2">
    <name type="scientific">Dunaliella salina</name>
    <name type="common">Green alga</name>
    <name type="synonym">Protococcus salinus</name>
    <dbReference type="NCBI Taxonomy" id="3046"/>
    <lineage>
        <taxon>Eukaryota</taxon>
        <taxon>Viridiplantae</taxon>
        <taxon>Chlorophyta</taxon>
        <taxon>core chlorophytes</taxon>
        <taxon>Chlorophyceae</taxon>
        <taxon>CS clade</taxon>
        <taxon>Chlamydomonadales</taxon>
        <taxon>Dunaliellaceae</taxon>
        <taxon>Dunaliella</taxon>
    </lineage>
</organism>
<proteinExistence type="predicted"/>
<keyword evidence="2" id="KW-1185">Reference proteome</keyword>
<protein>
    <submittedName>
        <fullName evidence="1">Uncharacterized protein</fullName>
    </submittedName>
</protein>
<evidence type="ECO:0000313" key="2">
    <source>
        <dbReference type="Proteomes" id="UP000815325"/>
    </source>
</evidence>
<feature type="non-terminal residue" evidence="1">
    <location>
        <position position="1"/>
    </location>
</feature>
<accession>A0ABQ7GBG4</accession>
<name>A0ABQ7GBG4_DUNSA</name>
<gene>
    <name evidence="1" type="ORF">DUNSADRAFT_12369</name>
</gene>
<dbReference type="EMBL" id="MU069910">
    <property type="protein sequence ID" value="KAF5831936.1"/>
    <property type="molecule type" value="Genomic_DNA"/>
</dbReference>
<comment type="caution">
    <text evidence="1">The sequence shown here is derived from an EMBL/GenBank/DDBJ whole genome shotgun (WGS) entry which is preliminary data.</text>
</comment>
<dbReference type="Proteomes" id="UP000815325">
    <property type="component" value="Unassembled WGS sequence"/>
</dbReference>
<sequence length="94" mass="10097">GPREDIIVPLTLASNGVGGFLPPDDYAAPQPPNGFLANSVQEFTDAIFQLLIMDQAERLTIAAAAQAHVSAFRVERFMSDFMAALEPLVPLPQS</sequence>